<dbReference type="EMBL" id="LR862139">
    <property type="protein sequence ID" value="CAD1818949.1"/>
    <property type="molecule type" value="Genomic_DNA"/>
</dbReference>
<dbReference type="Gene3D" id="1.20.1560.10">
    <property type="entry name" value="ABC transporter type 1, transmembrane domain"/>
    <property type="match status" value="2"/>
</dbReference>
<keyword evidence="4 11" id="KW-0812">Transmembrane</keyword>
<feature type="transmembrane region" description="Helical" evidence="11">
    <location>
        <begin position="243"/>
        <end position="261"/>
    </location>
</feature>
<dbReference type="PROSITE" id="PS00211">
    <property type="entry name" value="ABC_TRANSPORTER_1"/>
    <property type="match status" value="2"/>
</dbReference>
<dbReference type="PANTHER" id="PTHR43394">
    <property type="entry name" value="ATP-DEPENDENT PERMEASE MDL1, MITOCHONDRIAL"/>
    <property type="match status" value="1"/>
</dbReference>
<dbReference type="GO" id="GO:0005524">
    <property type="term" value="F:ATP binding"/>
    <property type="evidence" value="ECO:0007669"/>
    <property type="project" value="UniProtKB-KW"/>
</dbReference>
<dbReference type="CDD" id="cd18578">
    <property type="entry name" value="ABC_6TM_Pgp_ABCB1_D2_like"/>
    <property type="match status" value="1"/>
</dbReference>
<dbReference type="FunFam" id="3.40.50.300:FF:000205">
    <property type="entry name" value="ABC transporter B family member 4"/>
    <property type="match status" value="1"/>
</dbReference>
<dbReference type="FunFam" id="1.20.1560.10:FF:000009">
    <property type="entry name" value="ABC transporter B family member 1"/>
    <property type="match status" value="1"/>
</dbReference>
<name>A0A6V7NK32_ANACO</name>
<evidence type="ECO:0000256" key="5">
    <source>
        <dbReference type="ARBA" id="ARBA00022737"/>
    </source>
</evidence>
<dbReference type="SUPFAM" id="SSF52540">
    <property type="entry name" value="P-loop containing nucleoside triphosphate hydrolases"/>
    <property type="match status" value="2"/>
</dbReference>
<feature type="domain" description="ABC transmembrane type-1" evidence="13">
    <location>
        <begin position="647"/>
        <end position="934"/>
    </location>
</feature>
<feature type="domain" description="ABC transmembrane type-1" evidence="13">
    <location>
        <begin position="40"/>
        <end position="297"/>
    </location>
</feature>
<dbReference type="PANTHER" id="PTHR43394:SF11">
    <property type="entry name" value="ATP-BINDING CASSETTE TRANSPORTER"/>
    <property type="match status" value="1"/>
</dbReference>
<feature type="transmembrane region" description="Helical" evidence="11">
    <location>
        <begin position="905"/>
        <end position="928"/>
    </location>
</feature>
<dbReference type="InterPro" id="IPR017871">
    <property type="entry name" value="ABC_transporter-like_CS"/>
</dbReference>
<dbReference type="SMART" id="SM00382">
    <property type="entry name" value="AAA"/>
    <property type="match status" value="2"/>
</dbReference>
<dbReference type="GO" id="GO:0015421">
    <property type="term" value="F:ABC-type oligopeptide transporter activity"/>
    <property type="evidence" value="ECO:0007669"/>
    <property type="project" value="TreeGrafter"/>
</dbReference>
<evidence type="ECO:0000259" key="12">
    <source>
        <dbReference type="PROSITE" id="PS50893"/>
    </source>
</evidence>
<feature type="transmembrane region" description="Helical" evidence="11">
    <location>
        <begin position="873"/>
        <end position="893"/>
    </location>
</feature>
<comment type="subcellular location">
    <subcellularLocation>
        <location evidence="1">Cell membrane</location>
        <topology evidence="1">Multi-pass membrane protein</topology>
    </subcellularLocation>
</comment>
<dbReference type="GO" id="GO:0016887">
    <property type="term" value="F:ATP hydrolysis activity"/>
    <property type="evidence" value="ECO:0007669"/>
    <property type="project" value="InterPro"/>
</dbReference>
<feature type="domain" description="ABC transporter" evidence="12">
    <location>
        <begin position="332"/>
        <end position="566"/>
    </location>
</feature>
<evidence type="ECO:0000256" key="1">
    <source>
        <dbReference type="ARBA" id="ARBA00004651"/>
    </source>
</evidence>
<reference evidence="14" key="1">
    <citation type="submission" date="2020-07" db="EMBL/GenBank/DDBJ databases">
        <authorList>
            <person name="Lin J."/>
        </authorList>
    </citation>
    <scope>NUCLEOTIDE SEQUENCE</scope>
</reference>
<feature type="transmembrane region" description="Helical" evidence="11">
    <location>
        <begin position="171"/>
        <end position="198"/>
    </location>
</feature>
<feature type="region of interest" description="Disordered" evidence="10">
    <location>
        <begin position="1"/>
        <end position="20"/>
    </location>
</feature>
<evidence type="ECO:0000259" key="13">
    <source>
        <dbReference type="PROSITE" id="PS50929"/>
    </source>
</evidence>
<organism evidence="14">
    <name type="scientific">Ananas comosus var. bracteatus</name>
    <name type="common">red pineapple</name>
    <dbReference type="NCBI Taxonomy" id="296719"/>
    <lineage>
        <taxon>Eukaryota</taxon>
        <taxon>Viridiplantae</taxon>
        <taxon>Streptophyta</taxon>
        <taxon>Embryophyta</taxon>
        <taxon>Tracheophyta</taxon>
        <taxon>Spermatophyta</taxon>
        <taxon>Magnoliopsida</taxon>
        <taxon>Liliopsida</taxon>
        <taxon>Poales</taxon>
        <taxon>Bromeliaceae</taxon>
        <taxon>Bromelioideae</taxon>
        <taxon>Ananas</taxon>
    </lineage>
</organism>
<feature type="transmembrane region" description="Helical" evidence="11">
    <location>
        <begin position="645"/>
        <end position="668"/>
    </location>
</feature>
<evidence type="ECO:0000256" key="10">
    <source>
        <dbReference type="SAM" id="MobiDB-lite"/>
    </source>
</evidence>
<dbReference type="InterPro" id="IPR003439">
    <property type="entry name" value="ABC_transporter-like_ATP-bd"/>
</dbReference>
<feature type="transmembrane region" description="Helical" evidence="11">
    <location>
        <begin position="767"/>
        <end position="787"/>
    </location>
</feature>
<feature type="transmembrane region" description="Helical" evidence="11">
    <location>
        <begin position="84"/>
        <end position="107"/>
    </location>
</feature>
<dbReference type="GO" id="GO:0010329">
    <property type="term" value="F:auxin efflux transmembrane transporter activity"/>
    <property type="evidence" value="ECO:0007669"/>
    <property type="project" value="UniProtKB-ARBA"/>
</dbReference>
<evidence type="ECO:0000256" key="8">
    <source>
        <dbReference type="ARBA" id="ARBA00022989"/>
    </source>
</evidence>
<dbReference type="PROSITE" id="PS50893">
    <property type="entry name" value="ABC_TRANSPORTER_2"/>
    <property type="match status" value="2"/>
</dbReference>
<dbReference type="SUPFAM" id="SSF90123">
    <property type="entry name" value="ABC transporter transmembrane region"/>
    <property type="match status" value="2"/>
</dbReference>
<keyword evidence="7" id="KW-0067">ATP-binding</keyword>
<keyword evidence="3" id="KW-0813">Transport</keyword>
<evidence type="ECO:0000256" key="4">
    <source>
        <dbReference type="ARBA" id="ARBA00022692"/>
    </source>
</evidence>
<sequence length="1219" mass="133559">MGDTHENNENEVSSTRGADDNESRTNLFAFADRADCVLMVLGGIGSCVHGAALPIFFMLFGRLIDSLGSLSTHPHKLASEVSKNALQLVYLGIMVMVSACIGVAFWMQTGERQTARLRVKYIQCVLKQDMSFFDTQARNENILYHITSDAVLIQDAIGDKIGHCLRYLSQFLVGFIVGFFSVWQLTLLTLAVVPLMVISQVRTVYSYVGEEKAIEAYSKSLRKALKLGTKGGLVKGLGVGSTYGLLFCAWALLLWYAGLLVRHGVTNGGKAFTTILNVIFSGFALGQAAPNMTSLAKGHAAARKIISMIEKAPSTSKISDDGMVLPQVVGEIKFCEVSFAYPSRKSVVFDGLNFTISARKTTAVVGQSGSGKSTIISMIERFYEPKSGNILLDGHDIKNLRLAWLRKQMGLVSQEPALFSTTIAGNITYGREGATMEDIIEASKVANVHSFIQGLPEGYFTEVGGGVQLSGGQKQRIAIARAVLRNPKILLLDEATSALDAESECMVQHALEKIMLDRTTVVVAHRLSTIRKADSIIVLKNGKVIESGTHSELMSKGENEEYATLVRFQVSENNEYKNGDNVKETMDPPKTSRLLPEIEEYNEKTKSMFRMQQEKNQGFHREEPELAKTPLIWKAIKLNKPEWPYALMGSLGAILAGAEGPLFALGITHVLSAFYSHDKPHIKHEIKIISLIFIGAAIITVPIYVLQHYFYTLMGEKLTTRVRLLLFSAILRKEIGWFDKEENSCGSLTSTLAIEATLMRSIVSERLSTIIQNLSLTATAFVISFLLSWRLASVVIATFPLLIGAAIAEHLFLKGFGGNYTIAYAQATSVAQEAIANIKTVAAFGAEDRISFQFISKLQKPNREACLRGHISGIGYGLSQLFAYCSYALGLWYSSQLLKHRESDFGSIIKSFMVLIITALSIAETLALTPDIVKGSQALTTVFSLLERKTDIKPDESIEPENIRGQIEFRDVSFKYPTRPCVTVLRDLSLHVEAGRSLALVGRSGSGKSSIISLIVRFYDPNSGMILIDGTDIQSLNLRSLRKQIGLVQQEPALFSTTIYENIAYGKAGASEIEVMKAAKAANAHGFISRLANGYNTHVGERGAQLSGGQKQRVAIARAILKDPAILLLDEATSALDTASEKLVQEALNGLMEGRTTVIVAHRLSTIRNANMIAVLQDGKLCEVGSHEDLIRTPRSAYSQLVRLQQHEGESLDRFNTIS</sequence>
<dbReference type="InterPro" id="IPR027417">
    <property type="entry name" value="P-loop_NTPase"/>
</dbReference>
<dbReference type="InterPro" id="IPR011527">
    <property type="entry name" value="ABC1_TM_dom"/>
</dbReference>
<dbReference type="Pfam" id="PF00664">
    <property type="entry name" value="ABC_membrane"/>
    <property type="match status" value="2"/>
</dbReference>
<comment type="similarity">
    <text evidence="2">Belongs to the ABC transporter superfamily. ABCB family. Multidrug resistance exporter (TC 3.A.1.201) subfamily.</text>
</comment>
<evidence type="ECO:0008006" key="15">
    <source>
        <dbReference type="Google" id="ProtNLM"/>
    </source>
</evidence>
<proteinExistence type="inferred from homology"/>
<dbReference type="GO" id="GO:0005886">
    <property type="term" value="C:plasma membrane"/>
    <property type="evidence" value="ECO:0007669"/>
    <property type="project" value="UniProtKB-SubCell"/>
</dbReference>
<evidence type="ECO:0000256" key="7">
    <source>
        <dbReference type="ARBA" id="ARBA00022840"/>
    </source>
</evidence>
<dbReference type="Gene3D" id="3.40.50.300">
    <property type="entry name" value="P-loop containing nucleotide triphosphate hydrolases"/>
    <property type="match status" value="2"/>
</dbReference>
<keyword evidence="8 11" id="KW-1133">Transmembrane helix</keyword>
<evidence type="ECO:0000313" key="14">
    <source>
        <dbReference type="EMBL" id="CAD1818949.1"/>
    </source>
</evidence>
<dbReference type="InterPro" id="IPR003593">
    <property type="entry name" value="AAA+_ATPase"/>
</dbReference>
<protein>
    <recommendedName>
        <fullName evidence="15">ABC transporter B family member 13-like</fullName>
    </recommendedName>
</protein>
<dbReference type="FunFam" id="3.40.50.300:FF:000251">
    <property type="entry name" value="ABC transporter B family member 19"/>
    <property type="match status" value="1"/>
</dbReference>
<keyword evidence="5" id="KW-0677">Repeat</keyword>
<dbReference type="CDD" id="cd03249">
    <property type="entry name" value="ABC_MTABC3_MDL1_MDL2"/>
    <property type="match status" value="2"/>
</dbReference>
<dbReference type="InterPro" id="IPR039421">
    <property type="entry name" value="Type_1_exporter"/>
</dbReference>
<feature type="transmembrane region" description="Helical" evidence="11">
    <location>
        <begin position="36"/>
        <end position="64"/>
    </location>
</feature>
<evidence type="ECO:0000256" key="2">
    <source>
        <dbReference type="ARBA" id="ARBA00007577"/>
    </source>
</evidence>
<dbReference type="GO" id="GO:0090374">
    <property type="term" value="P:oligopeptide export from mitochondrion"/>
    <property type="evidence" value="ECO:0007669"/>
    <property type="project" value="TreeGrafter"/>
</dbReference>
<gene>
    <name evidence="14" type="ORF">CB5_LOCUS2160</name>
</gene>
<evidence type="ECO:0000256" key="9">
    <source>
        <dbReference type="ARBA" id="ARBA00023136"/>
    </source>
</evidence>
<evidence type="ECO:0000256" key="6">
    <source>
        <dbReference type="ARBA" id="ARBA00022741"/>
    </source>
</evidence>
<dbReference type="InterPro" id="IPR036640">
    <property type="entry name" value="ABC1_TM_sf"/>
</dbReference>
<dbReference type="AlphaFoldDB" id="A0A6V7NK32"/>
<dbReference type="Pfam" id="PF00005">
    <property type="entry name" value="ABC_tran"/>
    <property type="match status" value="2"/>
</dbReference>
<feature type="domain" description="ABC transporter" evidence="12">
    <location>
        <begin position="967"/>
        <end position="1203"/>
    </location>
</feature>
<feature type="transmembrane region" description="Helical" evidence="11">
    <location>
        <begin position="688"/>
        <end position="711"/>
    </location>
</feature>
<feature type="transmembrane region" description="Helical" evidence="11">
    <location>
        <begin position="793"/>
        <end position="813"/>
    </location>
</feature>
<dbReference type="PROSITE" id="PS50929">
    <property type="entry name" value="ABC_TM1F"/>
    <property type="match status" value="2"/>
</dbReference>
<evidence type="ECO:0000256" key="11">
    <source>
        <dbReference type="SAM" id="Phobius"/>
    </source>
</evidence>
<dbReference type="CDD" id="cd18577">
    <property type="entry name" value="ABC_6TM_Pgp_ABCB1_D1_like"/>
    <property type="match status" value="1"/>
</dbReference>
<keyword evidence="6" id="KW-0547">Nucleotide-binding</keyword>
<evidence type="ECO:0000256" key="3">
    <source>
        <dbReference type="ARBA" id="ARBA00022448"/>
    </source>
</evidence>
<keyword evidence="9 11" id="KW-0472">Membrane</keyword>
<dbReference type="GO" id="GO:0005743">
    <property type="term" value="C:mitochondrial inner membrane"/>
    <property type="evidence" value="ECO:0007669"/>
    <property type="project" value="TreeGrafter"/>
</dbReference>
<accession>A0A6V7NK32</accession>